<dbReference type="InterPro" id="IPR000571">
    <property type="entry name" value="Znf_CCCH"/>
</dbReference>
<reference evidence="9" key="2">
    <citation type="submission" date="2017-05" db="UniProtKB">
        <authorList>
            <consortium name="EnsemblMetazoa"/>
        </authorList>
    </citation>
    <scope>IDENTIFICATION</scope>
</reference>
<dbReference type="InterPro" id="IPR027417">
    <property type="entry name" value="P-loop_NTPase"/>
</dbReference>
<dbReference type="Pfam" id="PF05773">
    <property type="entry name" value="RWD"/>
    <property type="match status" value="1"/>
</dbReference>
<dbReference type="Pfam" id="PF04457">
    <property type="entry name" value="MJ1316"/>
    <property type="match status" value="1"/>
</dbReference>
<dbReference type="SMART" id="SM00393">
    <property type="entry name" value="R3H"/>
    <property type="match status" value="1"/>
</dbReference>
<dbReference type="GO" id="GO:0008270">
    <property type="term" value="F:zinc ion binding"/>
    <property type="evidence" value="ECO:0007669"/>
    <property type="project" value="UniProtKB-KW"/>
</dbReference>
<reference evidence="10" key="1">
    <citation type="journal article" date="2010" name="Nature">
        <title>The Amphimedon queenslandica genome and the evolution of animal complexity.</title>
        <authorList>
            <person name="Srivastava M."/>
            <person name="Simakov O."/>
            <person name="Chapman J."/>
            <person name="Fahey B."/>
            <person name="Gauthier M.E."/>
            <person name="Mitros T."/>
            <person name="Richards G.S."/>
            <person name="Conaco C."/>
            <person name="Dacre M."/>
            <person name="Hellsten U."/>
            <person name="Larroux C."/>
            <person name="Putnam N.H."/>
            <person name="Stanke M."/>
            <person name="Adamska M."/>
            <person name="Darling A."/>
            <person name="Degnan S.M."/>
            <person name="Oakley T.H."/>
            <person name="Plachetzki D.C."/>
            <person name="Zhai Y."/>
            <person name="Adamski M."/>
            <person name="Calcino A."/>
            <person name="Cummins S.F."/>
            <person name="Goodstein D.M."/>
            <person name="Harris C."/>
            <person name="Jackson D.J."/>
            <person name="Leys S.P."/>
            <person name="Shu S."/>
            <person name="Woodcroft B.J."/>
            <person name="Vervoort M."/>
            <person name="Kosik K.S."/>
            <person name="Manning G."/>
            <person name="Degnan B.M."/>
            <person name="Rokhsar D.S."/>
        </authorList>
    </citation>
    <scope>NUCLEOTIDE SEQUENCE [LARGE SCALE GENOMIC DNA]</scope>
</reference>
<dbReference type="PANTHER" id="PTHR46729:SF1">
    <property type="entry name" value="LEUKOCYTE RECEPTOR CLUSTER MEMBER 9"/>
    <property type="match status" value="1"/>
</dbReference>
<evidence type="ECO:0000313" key="10">
    <source>
        <dbReference type="Proteomes" id="UP000007879"/>
    </source>
</evidence>
<feature type="zinc finger region" description="C3H1-type" evidence="4">
    <location>
        <begin position="124"/>
        <end position="151"/>
    </location>
</feature>
<dbReference type="InterPro" id="IPR019510">
    <property type="entry name" value="AKAP7-like_phosphoesterase"/>
</dbReference>
<dbReference type="OrthoDB" id="10263155at2759"/>
<accession>A0A1X7VNR1</accession>
<feature type="domain" description="RWD" evidence="7">
    <location>
        <begin position="9"/>
        <end position="100"/>
    </location>
</feature>
<dbReference type="PROSITE" id="PS50103">
    <property type="entry name" value="ZF_C3H1"/>
    <property type="match status" value="1"/>
</dbReference>
<dbReference type="EnsemblMetazoa" id="Aqu2.1.41023_001">
    <property type="protein sequence ID" value="Aqu2.1.41023_001"/>
    <property type="gene ID" value="Aqu2.1.41023"/>
</dbReference>
<dbReference type="InterPro" id="IPR006575">
    <property type="entry name" value="RWD_dom"/>
</dbReference>
<keyword evidence="2 4" id="KW-0863">Zinc-finger</keyword>
<evidence type="ECO:0000259" key="8">
    <source>
        <dbReference type="PROSITE" id="PS51061"/>
    </source>
</evidence>
<dbReference type="Gene3D" id="3.10.110.10">
    <property type="entry name" value="Ubiquitin Conjugating Enzyme"/>
    <property type="match status" value="1"/>
</dbReference>
<evidence type="ECO:0000256" key="4">
    <source>
        <dbReference type="PROSITE-ProRule" id="PRU00723"/>
    </source>
</evidence>
<evidence type="ECO:0000256" key="5">
    <source>
        <dbReference type="SAM" id="MobiDB-lite"/>
    </source>
</evidence>
<dbReference type="Gene3D" id="3.90.1140.10">
    <property type="entry name" value="Cyclic phosphodiesterase"/>
    <property type="match status" value="1"/>
</dbReference>
<dbReference type="GO" id="GO:0003676">
    <property type="term" value="F:nucleic acid binding"/>
    <property type="evidence" value="ECO:0007669"/>
    <property type="project" value="UniProtKB-UniRule"/>
</dbReference>
<dbReference type="PROSITE" id="PS50908">
    <property type="entry name" value="RWD"/>
    <property type="match status" value="1"/>
</dbReference>
<dbReference type="SUPFAM" id="SSF52540">
    <property type="entry name" value="P-loop containing nucleoside triphosphate hydrolases"/>
    <property type="match status" value="1"/>
</dbReference>
<dbReference type="PROSITE" id="PS51061">
    <property type="entry name" value="R3H"/>
    <property type="match status" value="1"/>
</dbReference>
<protein>
    <recommendedName>
        <fullName evidence="11">C3H1-type domain-containing protein</fullName>
    </recommendedName>
</protein>
<dbReference type="SUPFAM" id="SSF54495">
    <property type="entry name" value="UBC-like"/>
    <property type="match status" value="1"/>
</dbReference>
<feature type="compositionally biased region" description="Low complexity" evidence="5">
    <location>
        <begin position="164"/>
        <end position="176"/>
    </location>
</feature>
<dbReference type="InterPro" id="IPR036855">
    <property type="entry name" value="Znf_CCCH_sf"/>
</dbReference>
<dbReference type="InterPro" id="IPR001374">
    <property type="entry name" value="R3H_dom"/>
</dbReference>
<evidence type="ECO:0000256" key="2">
    <source>
        <dbReference type="ARBA" id="ARBA00022771"/>
    </source>
</evidence>
<keyword evidence="3 4" id="KW-0862">Zinc</keyword>
<name>A0A1X7VNR1_AMPQE</name>
<dbReference type="Pfam" id="PF13671">
    <property type="entry name" value="AAA_33"/>
    <property type="match status" value="1"/>
</dbReference>
<dbReference type="SUPFAM" id="SSF82708">
    <property type="entry name" value="R3H domain"/>
    <property type="match status" value="1"/>
</dbReference>
<evidence type="ECO:0000259" key="7">
    <source>
        <dbReference type="PROSITE" id="PS50908"/>
    </source>
</evidence>
<evidence type="ECO:0008006" key="11">
    <source>
        <dbReference type="Google" id="ProtNLM"/>
    </source>
</evidence>
<dbReference type="InterPro" id="IPR042653">
    <property type="entry name" value="Leng9"/>
</dbReference>
<feature type="compositionally biased region" description="Low complexity" evidence="5">
    <location>
        <begin position="316"/>
        <end position="329"/>
    </location>
</feature>
<dbReference type="Proteomes" id="UP000007879">
    <property type="component" value="Unassembled WGS sequence"/>
</dbReference>
<dbReference type="KEGG" id="aqu:109593049"/>
<dbReference type="InterPro" id="IPR009097">
    <property type="entry name" value="Cyclic_Pdiesterase"/>
</dbReference>
<dbReference type="InterPro" id="IPR016135">
    <property type="entry name" value="UBQ-conjugating_enzyme/RWD"/>
</dbReference>
<dbReference type="Gene3D" id="3.30.1370.50">
    <property type="entry name" value="R3H-like domain"/>
    <property type="match status" value="1"/>
</dbReference>
<feature type="region of interest" description="Disordered" evidence="5">
    <location>
        <begin position="308"/>
        <end position="343"/>
    </location>
</feature>
<dbReference type="SMART" id="SM00356">
    <property type="entry name" value="ZnF_C3H1"/>
    <property type="match status" value="1"/>
</dbReference>
<organism evidence="9">
    <name type="scientific">Amphimedon queenslandica</name>
    <name type="common">Sponge</name>
    <dbReference type="NCBI Taxonomy" id="400682"/>
    <lineage>
        <taxon>Eukaryota</taxon>
        <taxon>Metazoa</taxon>
        <taxon>Porifera</taxon>
        <taxon>Demospongiae</taxon>
        <taxon>Heteroscleromorpha</taxon>
        <taxon>Haplosclerida</taxon>
        <taxon>Niphatidae</taxon>
        <taxon>Amphimedon</taxon>
    </lineage>
</organism>
<dbReference type="Pfam" id="PF10469">
    <property type="entry name" value="AKAP7_NLS"/>
    <property type="match status" value="1"/>
</dbReference>
<dbReference type="PANTHER" id="PTHR46729">
    <property type="entry name" value="LEUKOCYTE RECEPTOR CLUSTER MEMBER 9"/>
    <property type="match status" value="1"/>
</dbReference>
<dbReference type="Gene3D" id="2.30.30.1190">
    <property type="match status" value="1"/>
</dbReference>
<dbReference type="InParanoid" id="A0A1X7VNR1"/>
<dbReference type="InterPro" id="IPR040459">
    <property type="entry name" value="MJ1316"/>
</dbReference>
<dbReference type="SUPFAM" id="SSF90229">
    <property type="entry name" value="CCCH zinc finger"/>
    <property type="match status" value="1"/>
</dbReference>
<gene>
    <name evidence="9" type="primary">109593049</name>
</gene>
<keyword evidence="1 4" id="KW-0479">Metal-binding</keyword>
<feature type="domain" description="R3H" evidence="8">
    <location>
        <begin position="1604"/>
        <end position="1666"/>
    </location>
</feature>
<keyword evidence="10" id="KW-1185">Reference proteome</keyword>
<sequence length="1666" mass="186446">MAAESGLTEELETLRSIYTSEELAVIQEGETTVIYNYNSSIKLTIKLNAPYPASLPSITAPSHLSSLGLISHLESVATPLLGTPMLYAIIDAAKDWLDGHALSLAPPTGGGKERGDKSPSPIAASSQTTCKFYLQGKCRFGDKCKNYHPGAKTQTDTHTKQTDTHTSASTRTQTKTKGTKTEASNGGGGGSSSKKTDERDDEDGFNSKKDKMRTATEVISRILWDPDLPSEEFSVGYLDRFIGILEKPFKEFSWEDISTVGANVLAVPKHRIQYFKYKDLIVWDKRNQTDNFFGSRGGQTIQEIVTKNQQATASPQASSDDQESLSLLEAETEYEPESTEKTSRYYSDVTRPTHFVCLHINDQEVVDEVKKVVSHVTGLNPQLKEGLINIRALHVTLCMVRLTSDEQIEKAKTVLQSARLQFISLLPSCTQLAFTGVDNFRERLIYVKMKEEPSLSKFVSHLIEQFQLAGLKTPGNHEEYTPHITIVKLSRPMQRELKTDIINPACYQPYLSHSLGQQPVSSVYLCSMHAPAQEDGFYLRYSTLSNSLLGLPESFVSLVQNQFGLLADLGYLSETDRDALLSDLRSTVQDQNEERFDEIIEELMRLNKEAMSFESLFTLQPCVVILRGLPGSGKSFLASHCQEVLKNTTKTVILSADDYFTGRRGEEEREYVFNPATAYKAHQHVLHQFLSSLANGVKLVIIDNTNTQLWEYRIYTHICDVLGYPYHILEIPFLSSSNLAELYRSRNVHGIQPPAIVKMSQRWEEDERRILVPPKLVYPRSSSSSSLEPPSYSLLSLCGTQSSSLTDLANSDCKIVPVYTGLFLSVESQWELLKTYRPAHSDLFGSHVTLHFKPTARQLGELPLGKRVQVQVLGESDNGRVQAVVVELPSHVTSENKSPHITISTVPGLPPKLANAMLQSKLIKQNKLIYLEGVLGLVVRQATREEREGKELMDESLSSLSFHTITSQTELKSIAPKLLYTDNDEASPVATSIPYKENAGILTGEQEITQLFIFDFDGTLFIPPGNYEGRREYERLTGKKWHRKGWLTHADSLLPPLHVQPGPALSDYRSHDNRAGSYTVILTGRTDSVRLGLVYVLEKSQLYPQRIICKPNETSETTSAYKMRVVKELLEELPNVNLVKFWDDIAENLSAIQRLATQKGKGFGRPVQFEIIDATKMSDIHGDIRSPKKRLPNPVTQFGSYLQGYLTLHGLLPSLDHKAGIQEGLLFISTQFAKLVHYNGDPLNLSYEFGSSPLNRIGDVDVCLLAPPGHTHIEWLQLLAKELEACGMKYVHVGHSSRCPRLKILLQFSHTPNIEFDIVIAIVHKEEFFSRGGEGKMSASKVGETREAGDSVSKIAISGALFMERIESMVKRTGVSLETIGGMVEMTLQLLMAKREKGNAYHCIRSFHIVKLLIDYIDSHSQLPSLNHDELFKSFIYHVSQMTFDNWKNLLTEFVPEEYIPRLMSIFKEASTILSVETISLPVYEDILKRSVFPPDGYTPVEIRLSGTDSLKKWKSRMLIEARLPSYIRQLLSRGLDVVSNGNKNNDRFCFAVPQSDSSKGILQQVLRPFWNEMADIKKEDGVSIHLTLGLPTDAQSHVNAATDSRARGVLESVRLFVSSEQRELHLPSSLTAHTRLLVHETAETLGLAHSSVGKGNNRHIVLKKL</sequence>
<evidence type="ECO:0000313" key="9">
    <source>
        <dbReference type="EnsemblMetazoa" id="Aqu2.1.41023_001"/>
    </source>
</evidence>
<dbReference type="EnsemblMetazoa" id="XM_020008311.1">
    <property type="protein sequence ID" value="XP_019863870.1"/>
    <property type="gene ID" value="LOC109593049"/>
</dbReference>
<dbReference type="InterPro" id="IPR036867">
    <property type="entry name" value="R3H_dom_sf"/>
</dbReference>
<evidence type="ECO:0000256" key="3">
    <source>
        <dbReference type="ARBA" id="ARBA00022833"/>
    </source>
</evidence>
<dbReference type="STRING" id="400682.A0A1X7VNR1"/>
<evidence type="ECO:0000259" key="6">
    <source>
        <dbReference type="PROSITE" id="PS50103"/>
    </source>
</evidence>
<feature type="domain" description="C3H1-type" evidence="6">
    <location>
        <begin position="124"/>
        <end position="151"/>
    </location>
</feature>
<dbReference type="Gene3D" id="3.40.50.300">
    <property type="entry name" value="P-loop containing nucleotide triphosphate hydrolases"/>
    <property type="match status" value="1"/>
</dbReference>
<dbReference type="Pfam" id="PF01424">
    <property type="entry name" value="R3H"/>
    <property type="match status" value="1"/>
</dbReference>
<proteinExistence type="predicted"/>
<dbReference type="SUPFAM" id="SSF55144">
    <property type="entry name" value="LigT-like"/>
    <property type="match status" value="1"/>
</dbReference>
<feature type="region of interest" description="Disordered" evidence="5">
    <location>
        <begin position="149"/>
        <end position="209"/>
    </location>
</feature>
<evidence type="ECO:0000256" key="1">
    <source>
        <dbReference type="ARBA" id="ARBA00022723"/>
    </source>
</evidence>